<reference evidence="1 2" key="1">
    <citation type="submission" date="2016-11" db="EMBL/GenBank/DDBJ databases">
        <authorList>
            <person name="Jaros S."/>
            <person name="Januszkiewicz K."/>
            <person name="Wedrychowicz H."/>
        </authorList>
    </citation>
    <scope>NUCLEOTIDE SEQUENCE [LARGE SCALE GENOMIC DNA]</scope>
    <source>
        <strain evidence="1 2">OK807</strain>
    </source>
</reference>
<gene>
    <name evidence="1" type="ORF">SAMN02787144_103514</name>
</gene>
<name>A0A1K2F687_STRAR</name>
<evidence type="ECO:0000313" key="2">
    <source>
        <dbReference type="Proteomes" id="UP000181909"/>
    </source>
</evidence>
<proteinExistence type="predicted"/>
<sequence length="45" mass="5084">MSDWVSITQPTEIGLYVRAFEELRRTAVYEAETRALIVKAIDALG</sequence>
<dbReference type="RefSeq" id="WP_371268679.1">
    <property type="nucleotide sequence ID" value="NZ_CP108276.1"/>
</dbReference>
<dbReference type="EMBL" id="FPJO01000035">
    <property type="protein sequence ID" value="SFY43259.1"/>
    <property type="molecule type" value="Genomic_DNA"/>
</dbReference>
<accession>A0A1K2F687</accession>
<evidence type="ECO:0000313" key="1">
    <source>
        <dbReference type="EMBL" id="SFY43259.1"/>
    </source>
</evidence>
<dbReference type="Proteomes" id="UP000181909">
    <property type="component" value="Unassembled WGS sequence"/>
</dbReference>
<organism evidence="1 2">
    <name type="scientific">Streptomyces atratus</name>
    <dbReference type="NCBI Taxonomy" id="1893"/>
    <lineage>
        <taxon>Bacteria</taxon>
        <taxon>Bacillati</taxon>
        <taxon>Actinomycetota</taxon>
        <taxon>Actinomycetes</taxon>
        <taxon>Kitasatosporales</taxon>
        <taxon>Streptomycetaceae</taxon>
        <taxon>Streptomyces</taxon>
    </lineage>
</organism>
<protein>
    <recommendedName>
        <fullName evidence="3">DUF5753 domain-containing protein</fullName>
    </recommendedName>
</protein>
<evidence type="ECO:0008006" key="3">
    <source>
        <dbReference type="Google" id="ProtNLM"/>
    </source>
</evidence>
<dbReference type="AlphaFoldDB" id="A0A1K2F687"/>